<accession>A0A5C5FKL1</accession>
<evidence type="ECO:0000313" key="2">
    <source>
        <dbReference type="Proteomes" id="UP000311382"/>
    </source>
</evidence>
<organism evidence="1 2">
    <name type="scientific">Rhodotorula diobovata</name>
    <dbReference type="NCBI Taxonomy" id="5288"/>
    <lineage>
        <taxon>Eukaryota</taxon>
        <taxon>Fungi</taxon>
        <taxon>Dikarya</taxon>
        <taxon>Basidiomycota</taxon>
        <taxon>Pucciniomycotina</taxon>
        <taxon>Microbotryomycetes</taxon>
        <taxon>Sporidiobolales</taxon>
        <taxon>Sporidiobolaceae</taxon>
        <taxon>Rhodotorula</taxon>
    </lineage>
</organism>
<comment type="caution">
    <text evidence="1">The sequence shown here is derived from an EMBL/GenBank/DDBJ whole genome shotgun (WGS) entry which is preliminary data.</text>
</comment>
<evidence type="ECO:0000313" key="1">
    <source>
        <dbReference type="EMBL" id="TNY17245.1"/>
    </source>
</evidence>
<dbReference type="SUPFAM" id="SSF56219">
    <property type="entry name" value="DNase I-like"/>
    <property type="match status" value="1"/>
</dbReference>
<gene>
    <name evidence="1" type="ORF">DMC30DRAFT_132937</name>
</gene>
<dbReference type="EMBL" id="SOZI01000224">
    <property type="protein sequence ID" value="TNY17245.1"/>
    <property type="molecule type" value="Genomic_DNA"/>
</dbReference>
<sequence>MGQLDESDNPVDFLASPPLQPTVMLALTLPVLMYSTHCSPFVCDLLTSPSSCTIPTASTLCTTSSQTTISSTPSASCFSKEGRSGLVRHLTGCCCLRPPAGLRGPSHSCAGNGRPRLTLRCGPSHNVVALDLHTSGQSVCVIGAHNPHRGKQQNAMHLAGKIIVPLHESTPSDSLVVIAGDFSLHHLNWDPGSHYSNGMCSDVDAQLAFARFSLAHLLPSASLTFCLKGHAPGAIDLVLSNLRVKERVVSCAILPLPV</sequence>
<name>A0A5C5FKL1_9BASI</name>
<keyword evidence="2" id="KW-1185">Reference proteome</keyword>
<dbReference type="InterPro" id="IPR036691">
    <property type="entry name" value="Endo/exonu/phosph_ase_sf"/>
</dbReference>
<proteinExistence type="predicted"/>
<dbReference type="AlphaFoldDB" id="A0A5C5FKL1"/>
<reference evidence="1 2" key="1">
    <citation type="submission" date="2019-03" db="EMBL/GenBank/DDBJ databases">
        <title>Rhodosporidium diobovatum UCD-FST 08-225 genome sequencing, assembly, and annotation.</title>
        <authorList>
            <person name="Fakankun I.U."/>
            <person name="Fristensky B."/>
            <person name="Levin D.B."/>
        </authorList>
    </citation>
    <scope>NUCLEOTIDE SEQUENCE [LARGE SCALE GENOMIC DNA]</scope>
    <source>
        <strain evidence="1 2">UCD-FST 08-225</strain>
    </source>
</reference>
<protein>
    <recommendedName>
        <fullName evidence="3">Endonuclease/exonuclease/phosphatase domain-containing protein</fullName>
    </recommendedName>
</protein>
<evidence type="ECO:0008006" key="3">
    <source>
        <dbReference type="Google" id="ProtNLM"/>
    </source>
</evidence>
<dbReference type="Proteomes" id="UP000311382">
    <property type="component" value="Unassembled WGS sequence"/>
</dbReference>
<dbReference type="Gene3D" id="3.60.10.10">
    <property type="entry name" value="Endonuclease/exonuclease/phosphatase"/>
    <property type="match status" value="1"/>
</dbReference>